<feature type="binding site" evidence="2">
    <location>
        <position position="31"/>
    </location>
    <ligand>
        <name>substrate</name>
    </ligand>
</feature>
<comment type="cofactor">
    <cofactor evidence="2">
        <name>Mg(2+)</name>
        <dbReference type="ChEBI" id="CHEBI:18420"/>
    </cofactor>
    <text evidence="2">Binds 2 magnesium ions per subunit.</text>
</comment>
<comment type="subunit">
    <text evidence="2">Homodimer.</text>
</comment>
<feature type="binding site" evidence="2">
    <location>
        <position position="63"/>
    </location>
    <ligand>
        <name>substrate</name>
    </ligand>
</feature>
<evidence type="ECO:0000313" key="4">
    <source>
        <dbReference type="Proteomes" id="UP000886861"/>
    </source>
</evidence>
<dbReference type="NCBIfam" id="TIGR00055">
    <property type="entry name" value="uppS"/>
    <property type="match status" value="1"/>
</dbReference>
<dbReference type="Proteomes" id="UP000886861">
    <property type="component" value="Unassembled WGS sequence"/>
</dbReference>
<keyword evidence="2" id="KW-0479">Metal-binding</keyword>
<evidence type="ECO:0000256" key="2">
    <source>
        <dbReference type="HAMAP-Rule" id="MF_01139"/>
    </source>
</evidence>
<dbReference type="Gene3D" id="3.40.1180.10">
    <property type="entry name" value="Decaprenyl diphosphate synthase-like"/>
    <property type="match status" value="1"/>
</dbReference>
<feature type="binding site" evidence="2">
    <location>
        <position position="27"/>
    </location>
    <ligand>
        <name>substrate</name>
    </ligand>
</feature>
<dbReference type="FunFam" id="3.40.1180.10:FF:000001">
    <property type="entry name" value="(2E,6E)-farnesyl-diphosphate-specific ditrans,polycis-undecaprenyl-diphosphate synthase"/>
    <property type="match status" value="1"/>
</dbReference>
<feature type="binding site" evidence="2">
    <location>
        <begin position="182"/>
        <end position="184"/>
    </location>
    <ligand>
        <name>substrate</name>
    </ligand>
</feature>
<proteinExistence type="inferred from homology"/>
<comment type="similarity">
    <text evidence="2">Belongs to the UPP synthase family.</text>
</comment>
<keyword evidence="2" id="KW-0460">Magnesium</keyword>
<feature type="binding site" evidence="2">
    <location>
        <begin position="15"/>
        <end position="18"/>
    </location>
    <ligand>
        <name>substrate</name>
    </ligand>
</feature>
<feature type="active site" description="Proton acceptor" evidence="2">
    <location>
        <position position="62"/>
    </location>
</feature>
<dbReference type="PANTHER" id="PTHR10291">
    <property type="entry name" value="DEHYDRODOLICHYL DIPHOSPHATE SYNTHASE FAMILY MEMBER"/>
    <property type="match status" value="1"/>
</dbReference>
<dbReference type="NCBIfam" id="NF011405">
    <property type="entry name" value="PRK14830.1"/>
    <property type="match status" value="1"/>
</dbReference>
<name>A0A9D1SZ49_9FIRM</name>
<accession>A0A9D1SZ49</accession>
<comment type="function">
    <text evidence="2">Catalyzes the condensation of isopentenyl diphosphate (IPP) with allylic pyrophosphates generating different type of terpenoids.</text>
</comment>
<dbReference type="CDD" id="cd00475">
    <property type="entry name" value="Cis_IPPS"/>
    <property type="match status" value="1"/>
</dbReference>
<dbReference type="GO" id="GO:0045547">
    <property type="term" value="F:ditrans,polycis-polyprenyl diphosphate synthase [(2E,6E)-farnesyl diphosphate specific] activity"/>
    <property type="evidence" value="ECO:0007669"/>
    <property type="project" value="TreeGrafter"/>
</dbReference>
<evidence type="ECO:0000313" key="3">
    <source>
        <dbReference type="EMBL" id="HIV01602.1"/>
    </source>
</evidence>
<feature type="binding site" evidence="2">
    <location>
        <position position="14"/>
    </location>
    <ligand>
        <name>Mg(2+)</name>
        <dbReference type="ChEBI" id="CHEBI:18420"/>
    </ligand>
</feature>
<organism evidence="3 4">
    <name type="scientific">Candidatus Caccopulliclostridium gallistercoris</name>
    <dbReference type="NCBI Taxonomy" id="2840719"/>
    <lineage>
        <taxon>Bacteria</taxon>
        <taxon>Bacillati</taxon>
        <taxon>Bacillota</taxon>
        <taxon>Clostridia</taxon>
        <taxon>Candidatus Caccopulliclostridium</taxon>
    </lineage>
</organism>
<feature type="binding site" evidence="2">
    <location>
        <position position="65"/>
    </location>
    <ligand>
        <name>substrate</name>
    </ligand>
</feature>
<protein>
    <recommendedName>
        <fullName evidence="2">Isoprenyl transferase</fullName>
        <ecNumber evidence="2">2.5.1.-</ecNumber>
    </recommendedName>
</protein>
<keyword evidence="1 2" id="KW-0808">Transferase</keyword>
<reference evidence="3" key="1">
    <citation type="submission" date="2020-10" db="EMBL/GenBank/DDBJ databases">
        <authorList>
            <person name="Gilroy R."/>
        </authorList>
    </citation>
    <scope>NUCLEOTIDE SEQUENCE</scope>
    <source>
        <strain evidence="3">CHK186-9395</strain>
    </source>
</reference>
<feature type="active site" evidence="2">
    <location>
        <position position="14"/>
    </location>
</feature>
<dbReference type="EMBL" id="DVOJ01000013">
    <property type="protein sequence ID" value="HIV01602.1"/>
    <property type="molecule type" value="Genomic_DNA"/>
</dbReference>
<comment type="caution">
    <text evidence="3">The sequence shown here is derived from an EMBL/GenBank/DDBJ whole genome shotgun (WGS) entry which is preliminary data.</text>
</comment>
<feature type="binding site" evidence="2">
    <location>
        <position position="195"/>
    </location>
    <ligand>
        <name>Mg(2+)</name>
        <dbReference type="ChEBI" id="CHEBI:18420"/>
    </ligand>
</feature>
<dbReference type="EC" id="2.5.1.-" evidence="2"/>
<feature type="binding site" evidence="2">
    <location>
        <begin position="59"/>
        <end position="61"/>
    </location>
    <ligand>
        <name>substrate</name>
    </ligand>
</feature>
<dbReference type="Pfam" id="PF01255">
    <property type="entry name" value="Prenyltransf"/>
    <property type="match status" value="1"/>
</dbReference>
<dbReference type="AlphaFoldDB" id="A0A9D1SZ49"/>
<gene>
    <name evidence="3" type="ORF">IAA62_03515</name>
</gene>
<dbReference type="GO" id="GO:0000287">
    <property type="term" value="F:magnesium ion binding"/>
    <property type="evidence" value="ECO:0007669"/>
    <property type="project" value="UniProtKB-UniRule"/>
</dbReference>
<sequence>MNLKIPKHVAIILDGNGRWATRKGLPRTVGHKAGIEAVKRTVEAAKELNIEVLSFFAFSTENWKRDKSEIDAIFEILRNYLKENEEEYLNKNIKLETMGDITKLPEDLCLKFEEFKEKTKNNTGMIVNIGLNYGGRDEIVRAFNLLSKEGVKEIKEEDIKKHLYTCNLPDPDFIIRTSGEQRLSNFMLFQCAYSELYFPKVLWPDFDKKHLVKALKAYSKRDRRFGAITKEKK</sequence>
<feature type="binding site" evidence="2">
    <location>
        <position position="19"/>
    </location>
    <ligand>
        <name>substrate</name>
    </ligand>
</feature>
<dbReference type="InterPro" id="IPR036424">
    <property type="entry name" value="UPP_synth-like_sf"/>
</dbReference>
<dbReference type="InterPro" id="IPR001441">
    <property type="entry name" value="UPP_synth-like"/>
</dbReference>
<dbReference type="HAMAP" id="MF_01139">
    <property type="entry name" value="ISPT"/>
    <property type="match status" value="1"/>
</dbReference>
<evidence type="ECO:0000256" key="1">
    <source>
        <dbReference type="ARBA" id="ARBA00022679"/>
    </source>
</evidence>
<dbReference type="SUPFAM" id="SSF64005">
    <property type="entry name" value="Undecaprenyl diphosphate synthase"/>
    <property type="match status" value="1"/>
</dbReference>
<feature type="binding site" evidence="2">
    <location>
        <position position="176"/>
    </location>
    <ligand>
        <name>substrate</name>
    </ligand>
</feature>
<reference evidence="3" key="2">
    <citation type="journal article" date="2021" name="PeerJ">
        <title>Extensive microbial diversity within the chicken gut microbiome revealed by metagenomics and culture.</title>
        <authorList>
            <person name="Gilroy R."/>
            <person name="Ravi A."/>
            <person name="Getino M."/>
            <person name="Pursley I."/>
            <person name="Horton D.L."/>
            <person name="Alikhan N.F."/>
            <person name="Baker D."/>
            <person name="Gharbi K."/>
            <person name="Hall N."/>
            <person name="Watson M."/>
            <person name="Adriaenssens E.M."/>
            <person name="Foster-Nyarko E."/>
            <person name="Jarju S."/>
            <person name="Secka A."/>
            <person name="Antonio M."/>
            <person name="Oren A."/>
            <person name="Chaudhuri R.R."/>
            <person name="La Ragione R."/>
            <person name="Hildebrand F."/>
            <person name="Pallen M.J."/>
        </authorList>
    </citation>
    <scope>NUCLEOTIDE SEQUENCE</scope>
    <source>
        <strain evidence="3">CHK186-9395</strain>
    </source>
</reference>
<dbReference type="PANTHER" id="PTHR10291:SF0">
    <property type="entry name" value="DEHYDRODOLICHYL DIPHOSPHATE SYNTHASE 2"/>
    <property type="match status" value="1"/>
</dbReference>
<dbReference type="GO" id="GO:0016094">
    <property type="term" value="P:polyprenol biosynthetic process"/>
    <property type="evidence" value="ECO:0007669"/>
    <property type="project" value="TreeGrafter"/>
</dbReference>